<reference evidence="3" key="1">
    <citation type="journal article" date="2019" name="Int. J. Syst. Evol. Microbiol.">
        <title>The Global Catalogue of Microorganisms (GCM) 10K type strain sequencing project: providing services to taxonomists for standard genome sequencing and annotation.</title>
        <authorList>
            <consortium name="The Broad Institute Genomics Platform"/>
            <consortium name="The Broad Institute Genome Sequencing Center for Infectious Disease"/>
            <person name="Wu L."/>
            <person name="Ma J."/>
        </authorList>
    </citation>
    <scope>NUCLEOTIDE SEQUENCE [LARGE SCALE GENOMIC DNA]</scope>
    <source>
        <strain evidence="3">JCM 14370</strain>
    </source>
</reference>
<name>A0ABQ2D2S9_9DEIO</name>
<dbReference type="EMBL" id="BMOD01000011">
    <property type="protein sequence ID" value="GGJ42134.1"/>
    <property type="molecule type" value="Genomic_DNA"/>
</dbReference>
<accession>A0ABQ2D2S9</accession>
<evidence type="ECO:0000313" key="3">
    <source>
        <dbReference type="Proteomes" id="UP000632222"/>
    </source>
</evidence>
<dbReference type="Proteomes" id="UP000632222">
    <property type="component" value="Unassembled WGS sequence"/>
</dbReference>
<keyword evidence="3" id="KW-1185">Reference proteome</keyword>
<evidence type="ECO:0000313" key="2">
    <source>
        <dbReference type="EMBL" id="GGJ42134.1"/>
    </source>
</evidence>
<gene>
    <name evidence="2" type="ORF">GCM10008938_30230</name>
</gene>
<comment type="caution">
    <text evidence="2">The sequence shown here is derived from an EMBL/GenBank/DDBJ whole genome shotgun (WGS) entry which is preliminary data.</text>
</comment>
<proteinExistence type="predicted"/>
<sequence length="61" mass="6757">MLCFQTSFLKLNFICLCEGAARKNPERTLLNPSVAGDPEVRGLTAQRDKTSHHGLLGQQMI</sequence>
<feature type="region of interest" description="Disordered" evidence="1">
    <location>
        <begin position="28"/>
        <end position="61"/>
    </location>
</feature>
<organism evidence="2 3">
    <name type="scientific">Deinococcus roseus</name>
    <dbReference type="NCBI Taxonomy" id="392414"/>
    <lineage>
        <taxon>Bacteria</taxon>
        <taxon>Thermotogati</taxon>
        <taxon>Deinococcota</taxon>
        <taxon>Deinococci</taxon>
        <taxon>Deinococcales</taxon>
        <taxon>Deinococcaceae</taxon>
        <taxon>Deinococcus</taxon>
    </lineage>
</organism>
<protein>
    <submittedName>
        <fullName evidence="2">Uncharacterized protein</fullName>
    </submittedName>
</protein>
<evidence type="ECO:0000256" key="1">
    <source>
        <dbReference type="SAM" id="MobiDB-lite"/>
    </source>
</evidence>